<dbReference type="CDD" id="cd00383">
    <property type="entry name" value="trans_reg_C"/>
    <property type="match status" value="1"/>
</dbReference>
<feature type="domain" description="OmpR/PhoB-type" evidence="7">
    <location>
        <begin position="131"/>
        <end position="224"/>
    </location>
</feature>
<evidence type="ECO:0000256" key="1">
    <source>
        <dbReference type="ARBA" id="ARBA00022553"/>
    </source>
</evidence>
<evidence type="ECO:0000256" key="5">
    <source>
        <dbReference type="ARBA" id="ARBA00023163"/>
    </source>
</evidence>
<name>A0A381TTR6_9ZZZZ</name>
<reference evidence="8" key="1">
    <citation type="submission" date="2018-05" db="EMBL/GenBank/DDBJ databases">
        <authorList>
            <person name="Lanie J.A."/>
            <person name="Ng W.-L."/>
            <person name="Kazmierczak K.M."/>
            <person name="Andrzejewski T.M."/>
            <person name="Davidsen T.M."/>
            <person name="Wayne K.J."/>
            <person name="Tettelin H."/>
            <person name="Glass J.I."/>
            <person name="Rusch D."/>
            <person name="Podicherti R."/>
            <person name="Tsui H.-C.T."/>
            <person name="Winkler M.E."/>
        </authorList>
    </citation>
    <scope>NUCLEOTIDE SEQUENCE</scope>
</reference>
<dbReference type="InterPro" id="IPR011006">
    <property type="entry name" value="CheY-like_superfamily"/>
</dbReference>
<keyword evidence="2" id="KW-0902">Two-component regulatory system</keyword>
<dbReference type="SMART" id="SM00862">
    <property type="entry name" value="Trans_reg_C"/>
    <property type="match status" value="1"/>
</dbReference>
<evidence type="ECO:0000256" key="2">
    <source>
        <dbReference type="ARBA" id="ARBA00023012"/>
    </source>
</evidence>
<proteinExistence type="predicted"/>
<dbReference type="SMART" id="SM00448">
    <property type="entry name" value="REC"/>
    <property type="match status" value="1"/>
</dbReference>
<evidence type="ECO:0000256" key="4">
    <source>
        <dbReference type="ARBA" id="ARBA00023125"/>
    </source>
</evidence>
<dbReference type="EMBL" id="UINC01005124">
    <property type="protein sequence ID" value="SVA19234.1"/>
    <property type="molecule type" value="Genomic_DNA"/>
</dbReference>
<evidence type="ECO:0000256" key="3">
    <source>
        <dbReference type="ARBA" id="ARBA00023015"/>
    </source>
</evidence>
<dbReference type="SUPFAM" id="SSF52172">
    <property type="entry name" value="CheY-like"/>
    <property type="match status" value="1"/>
</dbReference>
<dbReference type="AlphaFoldDB" id="A0A381TTR6"/>
<dbReference type="GO" id="GO:0006355">
    <property type="term" value="P:regulation of DNA-templated transcription"/>
    <property type="evidence" value="ECO:0007669"/>
    <property type="project" value="InterPro"/>
</dbReference>
<dbReference type="Gene3D" id="3.40.50.2300">
    <property type="match status" value="1"/>
</dbReference>
<dbReference type="Pfam" id="PF00486">
    <property type="entry name" value="Trans_reg_C"/>
    <property type="match status" value="1"/>
</dbReference>
<dbReference type="GO" id="GO:0005829">
    <property type="term" value="C:cytosol"/>
    <property type="evidence" value="ECO:0007669"/>
    <property type="project" value="TreeGrafter"/>
</dbReference>
<keyword evidence="1" id="KW-0597">Phosphoprotein</keyword>
<dbReference type="InterPro" id="IPR039420">
    <property type="entry name" value="WalR-like"/>
</dbReference>
<dbReference type="InterPro" id="IPR001867">
    <property type="entry name" value="OmpR/PhoB-type_DNA-bd"/>
</dbReference>
<evidence type="ECO:0000313" key="8">
    <source>
        <dbReference type="EMBL" id="SVA19234.1"/>
    </source>
</evidence>
<dbReference type="GO" id="GO:0000976">
    <property type="term" value="F:transcription cis-regulatory region binding"/>
    <property type="evidence" value="ECO:0007669"/>
    <property type="project" value="TreeGrafter"/>
</dbReference>
<keyword evidence="5" id="KW-0804">Transcription</keyword>
<keyword evidence="4" id="KW-0238">DNA-binding</keyword>
<dbReference type="PANTHER" id="PTHR48111">
    <property type="entry name" value="REGULATOR OF RPOS"/>
    <property type="match status" value="1"/>
</dbReference>
<dbReference type="InterPro" id="IPR036388">
    <property type="entry name" value="WH-like_DNA-bd_sf"/>
</dbReference>
<dbReference type="GO" id="GO:0032993">
    <property type="term" value="C:protein-DNA complex"/>
    <property type="evidence" value="ECO:0007669"/>
    <property type="project" value="TreeGrafter"/>
</dbReference>
<dbReference type="PROSITE" id="PS51755">
    <property type="entry name" value="OMPR_PHOB"/>
    <property type="match status" value="1"/>
</dbReference>
<dbReference type="Gene3D" id="1.10.10.10">
    <property type="entry name" value="Winged helix-like DNA-binding domain superfamily/Winged helix DNA-binding domain"/>
    <property type="match status" value="1"/>
</dbReference>
<evidence type="ECO:0000259" key="7">
    <source>
        <dbReference type="PROSITE" id="PS51755"/>
    </source>
</evidence>
<gene>
    <name evidence="8" type="ORF">METZ01_LOCUS72088</name>
</gene>
<dbReference type="CDD" id="cd17574">
    <property type="entry name" value="REC_OmpR"/>
    <property type="match status" value="1"/>
</dbReference>
<sequence length="226" mass="25928">MISDITYNLLVVDDDERIRNLLRQYLIKQGFIVSTASGSEEARNKIKLMRFDLIVLDIMMPGDDGLILTREIRDNSQTPIILLTAKSGTESKIEGLELGADDYLTKPFNPKELLLRILSVLKRSTIEENIENEIYFGDFILNIEKRELTLSGERMYLTDREMNLLIALAKSPGQPLNREKLAGVDEPGRSVDVGINRLRRKIEKDPRMPIWLQTVRGKGYILRPDR</sequence>
<dbReference type="GO" id="GO:0000156">
    <property type="term" value="F:phosphorelay response regulator activity"/>
    <property type="evidence" value="ECO:0007669"/>
    <property type="project" value="TreeGrafter"/>
</dbReference>
<evidence type="ECO:0000259" key="6">
    <source>
        <dbReference type="PROSITE" id="PS50110"/>
    </source>
</evidence>
<protein>
    <recommendedName>
        <fullName evidence="9">Transcriptional regulator ycf27</fullName>
    </recommendedName>
</protein>
<keyword evidence="3" id="KW-0805">Transcription regulation</keyword>
<dbReference type="Pfam" id="PF00072">
    <property type="entry name" value="Response_reg"/>
    <property type="match status" value="1"/>
</dbReference>
<accession>A0A381TTR6</accession>
<dbReference type="Gene3D" id="6.10.250.690">
    <property type="match status" value="1"/>
</dbReference>
<dbReference type="FunFam" id="3.40.50.2300:FF:000001">
    <property type="entry name" value="DNA-binding response regulator PhoB"/>
    <property type="match status" value="1"/>
</dbReference>
<evidence type="ECO:0008006" key="9">
    <source>
        <dbReference type="Google" id="ProtNLM"/>
    </source>
</evidence>
<dbReference type="InterPro" id="IPR001789">
    <property type="entry name" value="Sig_transdc_resp-reg_receiver"/>
</dbReference>
<dbReference type="PROSITE" id="PS50110">
    <property type="entry name" value="RESPONSE_REGULATORY"/>
    <property type="match status" value="1"/>
</dbReference>
<organism evidence="8">
    <name type="scientific">marine metagenome</name>
    <dbReference type="NCBI Taxonomy" id="408172"/>
    <lineage>
        <taxon>unclassified sequences</taxon>
        <taxon>metagenomes</taxon>
        <taxon>ecological metagenomes</taxon>
    </lineage>
</organism>
<feature type="domain" description="Response regulatory" evidence="6">
    <location>
        <begin position="8"/>
        <end position="121"/>
    </location>
</feature>
<dbReference type="PANTHER" id="PTHR48111:SF4">
    <property type="entry name" value="DNA-BINDING DUAL TRANSCRIPTIONAL REGULATOR OMPR"/>
    <property type="match status" value="1"/>
</dbReference>